<evidence type="ECO:0000256" key="2">
    <source>
        <dbReference type="ARBA" id="ARBA00009657"/>
    </source>
</evidence>
<dbReference type="PROSITE" id="PS51465">
    <property type="entry name" value="KAZAL_2"/>
    <property type="match status" value="1"/>
</dbReference>
<dbReference type="InterPro" id="IPR002350">
    <property type="entry name" value="Kazal_dom"/>
</dbReference>
<evidence type="ECO:0000256" key="6">
    <source>
        <dbReference type="ARBA" id="ARBA00023136"/>
    </source>
</evidence>
<dbReference type="Pfam" id="PF07648">
    <property type="entry name" value="Kazal_2"/>
    <property type="match status" value="1"/>
</dbReference>
<evidence type="ECO:0000256" key="1">
    <source>
        <dbReference type="ARBA" id="ARBA00004651"/>
    </source>
</evidence>
<dbReference type="GO" id="GO:0015347">
    <property type="term" value="F:sodium-independent organic anion transmembrane transporter activity"/>
    <property type="evidence" value="ECO:0007669"/>
    <property type="project" value="TreeGrafter"/>
</dbReference>
<keyword evidence="11" id="KW-1185">Reference proteome</keyword>
<keyword evidence="8" id="KW-0406">Ion transport</keyword>
<dbReference type="Pfam" id="PF03137">
    <property type="entry name" value="OATP"/>
    <property type="match status" value="1"/>
</dbReference>
<evidence type="ECO:0000256" key="3">
    <source>
        <dbReference type="ARBA" id="ARBA00022475"/>
    </source>
</evidence>
<feature type="transmembrane region" description="Helical" evidence="8">
    <location>
        <begin position="231"/>
        <end position="251"/>
    </location>
</feature>
<dbReference type="SUPFAM" id="SSF103473">
    <property type="entry name" value="MFS general substrate transporter"/>
    <property type="match status" value="1"/>
</dbReference>
<dbReference type="EMBL" id="UPTC01000499">
    <property type="protein sequence ID" value="VBB28919.1"/>
    <property type="molecule type" value="Genomic_DNA"/>
</dbReference>
<keyword evidence="4 8" id="KW-0812">Transmembrane</keyword>
<feature type="transmembrane region" description="Helical" evidence="8">
    <location>
        <begin position="662"/>
        <end position="684"/>
    </location>
</feature>
<gene>
    <name evidence="10" type="ORF">NAV_LOCUS3738</name>
</gene>
<feature type="transmembrane region" description="Helical" evidence="8">
    <location>
        <begin position="624"/>
        <end position="650"/>
    </location>
</feature>
<proteinExistence type="inferred from homology"/>
<evidence type="ECO:0000259" key="9">
    <source>
        <dbReference type="PROSITE" id="PS51465"/>
    </source>
</evidence>
<dbReference type="GO" id="GO:0006811">
    <property type="term" value="P:monoatomic ion transport"/>
    <property type="evidence" value="ECO:0007669"/>
    <property type="project" value="UniProtKB-KW"/>
</dbReference>
<keyword evidence="7" id="KW-1015">Disulfide bond</keyword>
<keyword evidence="8" id="KW-0813">Transport</keyword>
<dbReference type="OrthoDB" id="5062115at2759"/>
<evidence type="ECO:0000256" key="4">
    <source>
        <dbReference type="ARBA" id="ARBA00022692"/>
    </source>
</evidence>
<organism evidence="10 11">
    <name type="scientific">Acanthocheilonema viteae</name>
    <name type="common">Filarial nematode worm</name>
    <name type="synonym">Dipetalonema viteae</name>
    <dbReference type="NCBI Taxonomy" id="6277"/>
    <lineage>
        <taxon>Eukaryota</taxon>
        <taxon>Metazoa</taxon>
        <taxon>Ecdysozoa</taxon>
        <taxon>Nematoda</taxon>
        <taxon>Chromadorea</taxon>
        <taxon>Rhabditida</taxon>
        <taxon>Spirurina</taxon>
        <taxon>Spiruromorpha</taxon>
        <taxon>Filarioidea</taxon>
        <taxon>Onchocercidae</taxon>
        <taxon>Acanthocheilonema</taxon>
    </lineage>
</organism>
<keyword evidence="3" id="KW-1003">Cell membrane</keyword>
<accession>A0A498SAW9</accession>
<evidence type="ECO:0000256" key="7">
    <source>
        <dbReference type="ARBA" id="ARBA00023157"/>
    </source>
</evidence>
<dbReference type="CDD" id="cd17336">
    <property type="entry name" value="MFS_SLCO_OATP"/>
    <property type="match status" value="1"/>
</dbReference>
<feature type="transmembrane region" description="Helical" evidence="8">
    <location>
        <begin position="437"/>
        <end position="459"/>
    </location>
</feature>
<dbReference type="InterPro" id="IPR036259">
    <property type="entry name" value="MFS_trans_sf"/>
</dbReference>
<feature type="domain" description="Kazal-like" evidence="9">
    <location>
        <begin position="546"/>
        <end position="604"/>
    </location>
</feature>
<sequence length="772" mass="86348">MSDQKKVIAFFMLFLTVYFLESIGGFFMASVVASIEKQFQISSQMSGLMVSAGDFGYIPSVVFVSYFGSKGNRARWIGAGSLMIAFADILIGMSNFLFPVQTTQFNSTFIESSIIADRSGLNDSVQASTYLNYAKIFLSAKSFPLDQSSETYALTTILRQFVNEELSSCYERQNTSDQLCALFFSSLQLSNQSNVTEISKMRGLISSPFFFCHAMFNSLKQKMDKIRCSSGLSNMGPFITIFAGLFILGIGRTMPHSLGLPLIDDNVKRQNLPLYFAGMFFIRILGPFLGFLIGSIVNNYYYSFYMPVGLTPRDPSWIGRWWAGFLGIGIIMLCPSLILFLYPTCVNYRSDHLREHYAEVIWPAIKMAFADYNKIDYSQLPLFNILTKGEKLRDKGLALIDRHAARNEEGNTVVPTSAKAKIIDFISTVQTIVKSPIYVFSMIGRIMDVFAFKGFFIFLPKYLAVQFGLPQHKINLFLGLVSLPGLAIGLFIGGLIMRKFRLQGRKAAAYIFVCSLIAALFSLHNAMIGCKSVLSLISDKAKLTDQNFTTTCNSDCNCIGAPLYPVCNRQGQTFYSPCHAGCSLDQSFSNPSTVKIFQNCSCSNNTDNEVSRDFCDQTICERKFAWYFVNLAFSGIFGGMGIIPAVLIVLRSVPPVDRSISLGFQGFLVSLTATLPSSVFWGWIIDKACVMWNTVCLKRSRGACQLYDTDKLRLMTHLTYGIMRLVSSIPDIAVFYFANDLLLTDYEANEKVETEESPKCRRLKKDVKKSCN</sequence>
<evidence type="ECO:0000256" key="8">
    <source>
        <dbReference type="RuleBase" id="RU362056"/>
    </source>
</evidence>
<reference evidence="10 11" key="1">
    <citation type="submission" date="2018-08" db="EMBL/GenBank/DDBJ databases">
        <authorList>
            <person name="Laetsch R D."/>
            <person name="Stevens L."/>
            <person name="Kumar S."/>
            <person name="Blaxter L. M."/>
        </authorList>
    </citation>
    <scope>NUCLEOTIDE SEQUENCE [LARGE SCALE GENOMIC DNA]</scope>
</reference>
<feature type="transmembrane region" description="Helical" evidence="8">
    <location>
        <begin position="7"/>
        <end position="35"/>
    </location>
</feature>
<dbReference type="GO" id="GO:0016323">
    <property type="term" value="C:basolateral plasma membrane"/>
    <property type="evidence" value="ECO:0007669"/>
    <property type="project" value="TreeGrafter"/>
</dbReference>
<evidence type="ECO:0000313" key="10">
    <source>
        <dbReference type="EMBL" id="VBB28919.1"/>
    </source>
</evidence>
<dbReference type="PANTHER" id="PTHR11388:SF150">
    <property type="entry name" value="SOLUTE CARRIER ORGANIC ANION TRANSPORTER FAMILY MEMBER"/>
    <property type="match status" value="1"/>
</dbReference>
<feature type="transmembrane region" description="Helical" evidence="8">
    <location>
        <begin position="76"/>
        <end position="98"/>
    </location>
</feature>
<dbReference type="NCBIfam" id="TIGR00805">
    <property type="entry name" value="oat"/>
    <property type="match status" value="1"/>
</dbReference>
<feature type="transmembrane region" description="Helical" evidence="8">
    <location>
        <begin position="272"/>
        <end position="301"/>
    </location>
</feature>
<feature type="transmembrane region" description="Helical" evidence="8">
    <location>
        <begin position="321"/>
        <end position="342"/>
    </location>
</feature>
<comment type="similarity">
    <text evidence="2 8">Belongs to the organo anion transporter (TC 2.A.60) family.</text>
</comment>
<evidence type="ECO:0000256" key="5">
    <source>
        <dbReference type="ARBA" id="ARBA00022989"/>
    </source>
</evidence>
<keyword evidence="5 8" id="KW-1133">Transmembrane helix</keyword>
<protein>
    <recommendedName>
        <fullName evidence="8">Solute carrier organic anion transporter family member</fullName>
    </recommendedName>
</protein>
<feature type="transmembrane region" description="Helical" evidence="8">
    <location>
        <begin position="508"/>
        <end position="528"/>
    </location>
</feature>
<feature type="transmembrane region" description="Helical" evidence="8">
    <location>
        <begin position="474"/>
        <end position="496"/>
    </location>
</feature>
<dbReference type="InterPro" id="IPR004156">
    <property type="entry name" value="OATP"/>
</dbReference>
<dbReference type="Proteomes" id="UP000276991">
    <property type="component" value="Unassembled WGS sequence"/>
</dbReference>
<comment type="subcellular location">
    <subcellularLocation>
        <location evidence="1 8">Cell membrane</location>
        <topology evidence="1 8">Multi-pass membrane protein</topology>
    </subcellularLocation>
</comment>
<name>A0A498SAW9_ACAVI</name>
<dbReference type="STRING" id="6277.A0A498SAW9"/>
<comment type="caution">
    <text evidence="8">Lacks conserved residue(s) required for the propagation of feature annotation.</text>
</comment>
<dbReference type="GO" id="GO:0043252">
    <property type="term" value="P:sodium-independent organic anion transport"/>
    <property type="evidence" value="ECO:0007669"/>
    <property type="project" value="TreeGrafter"/>
</dbReference>
<dbReference type="PANTHER" id="PTHR11388">
    <property type="entry name" value="ORGANIC ANION TRANSPORTER"/>
    <property type="match status" value="1"/>
</dbReference>
<evidence type="ECO:0000313" key="11">
    <source>
        <dbReference type="Proteomes" id="UP000276991"/>
    </source>
</evidence>
<dbReference type="Gene3D" id="1.20.1250.20">
    <property type="entry name" value="MFS general substrate transporter like domains"/>
    <property type="match status" value="1"/>
</dbReference>
<keyword evidence="6 8" id="KW-0472">Membrane</keyword>
<dbReference type="AlphaFoldDB" id="A0A498SAW9"/>